<proteinExistence type="predicted"/>
<accession>A0A380NYQ7</accession>
<organism evidence="1 2">
    <name type="scientific">Streptomyces griseus</name>
    <dbReference type="NCBI Taxonomy" id="1911"/>
    <lineage>
        <taxon>Bacteria</taxon>
        <taxon>Bacillati</taxon>
        <taxon>Actinomycetota</taxon>
        <taxon>Actinomycetes</taxon>
        <taxon>Kitasatosporales</taxon>
        <taxon>Streptomycetaceae</taxon>
        <taxon>Streptomyces</taxon>
    </lineage>
</organism>
<evidence type="ECO:0000313" key="2">
    <source>
        <dbReference type="Proteomes" id="UP000254150"/>
    </source>
</evidence>
<dbReference type="AlphaFoldDB" id="A0A380NYQ7"/>
<protein>
    <submittedName>
        <fullName evidence="1">Uncharacterized protein</fullName>
    </submittedName>
</protein>
<gene>
    <name evidence="1" type="ORF">NCTC7807_03010</name>
</gene>
<reference evidence="1 2" key="1">
    <citation type="submission" date="2018-06" db="EMBL/GenBank/DDBJ databases">
        <authorList>
            <consortium name="Pathogen Informatics"/>
            <person name="Doyle S."/>
        </authorList>
    </citation>
    <scope>NUCLEOTIDE SEQUENCE [LARGE SCALE GENOMIC DNA]</scope>
    <source>
        <strain evidence="1 2">NCTC7807</strain>
    </source>
</reference>
<sequence>MPKKHIELRKLADDVGGLLEEATRIAKDEKPSSADRWQGPTATRIRGELRVHTAKLRVAAASLEQKSAALALKEVDKTN</sequence>
<dbReference type="Proteomes" id="UP000254150">
    <property type="component" value="Unassembled WGS sequence"/>
</dbReference>
<dbReference type="EMBL" id="UHID01000006">
    <property type="protein sequence ID" value="SUP57132.1"/>
    <property type="molecule type" value="Genomic_DNA"/>
</dbReference>
<name>A0A380NYQ7_STRGR</name>
<evidence type="ECO:0000313" key="1">
    <source>
        <dbReference type="EMBL" id="SUP57132.1"/>
    </source>
</evidence>